<gene>
    <name evidence="2" type="ORF">Adt_06431</name>
</gene>
<evidence type="ECO:0000313" key="3">
    <source>
        <dbReference type="Proteomes" id="UP001604336"/>
    </source>
</evidence>
<accession>A0ABD1V6X0</accession>
<organism evidence="2 3">
    <name type="scientific">Abeliophyllum distichum</name>
    <dbReference type="NCBI Taxonomy" id="126358"/>
    <lineage>
        <taxon>Eukaryota</taxon>
        <taxon>Viridiplantae</taxon>
        <taxon>Streptophyta</taxon>
        <taxon>Embryophyta</taxon>
        <taxon>Tracheophyta</taxon>
        <taxon>Spermatophyta</taxon>
        <taxon>Magnoliopsida</taxon>
        <taxon>eudicotyledons</taxon>
        <taxon>Gunneridae</taxon>
        <taxon>Pentapetalae</taxon>
        <taxon>asterids</taxon>
        <taxon>lamiids</taxon>
        <taxon>Lamiales</taxon>
        <taxon>Oleaceae</taxon>
        <taxon>Forsythieae</taxon>
        <taxon>Abeliophyllum</taxon>
    </lineage>
</organism>
<evidence type="ECO:0000256" key="1">
    <source>
        <dbReference type="SAM" id="MobiDB-lite"/>
    </source>
</evidence>
<dbReference type="AlphaFoldDB" id="A0ABD1V6X0"/>
<reference evidence="3" key="1">
    <citation type="submission" date="2024-07" db="EMBL/GenBank/DDBJ databases">
        <title>Two chromosome-level genome assemblies of Korean endemic species Abeliophyllum distichum and Forsythia ovata (Oleaceae).</title>
        <authorList>
            <person name="Jang H."/>
        </authorList>
    </citation>
    <scope>NUCLEOTIDE SEQUENCE [LARGE SCALE GENOMIC DNA]</scope>
</reference>
<protein>
    <submittedName>
        <fullName evidence="2">Uncharacterized protein</fullName>
    </submittedName>
</protein>
<evidence type="ECO:0000313" key="2">
    <source>
        <dbReference type="EMBL" id="KAL2533080.1"/>
    </source>
</evidence>
<comment type="caution">
    <text evidence="2">The sequence shown here is derived from an EMBL/GenBank/DDBJ whole genome shotgun (WGS) entry which is preliminary data.</text>
</comment>
<proteinExistence type="predicted"/>
<feature type="compositionally biased region" description="Basic and acidic residues" evidence="1">
    <location>
        <begin position="84"/>
        <end position="112"/>
    </location>
</feature>
<name>A0ABD1V6X0_9LAMI</name>
<dbReference type="EMBL" id="JBFOLK010000002">
    <property type="protein sequence ID" value="KAL2533080.1"/>
    <property type="molecule type" value="Genomic_DNA"/>
</dbReference>
<sequence length="164" mass="18859">MSIAQTISNLAEQVQMLVQENKARVTLSSGRIVDDVKTGVETRIPVASHSHPYSDPRDSMRYQSLDLLKEQEGRPARSSSVFDRLGDEANSHQRKTPFHDSRKVGSHMKDPMYEYDYSYDDEGDGPTRSFEEDDDEEDLLFFHKIRSTPVPRSFVRQKLDKYTG</sequence>
<feature type="region of interest" description="Disordered" evidence="1">
    <location>
        <begin position="70"/>
        <end position="135"/>
    </location>
</feature>
<dbReference type="Proteomes" id="UP001604336">
    <property type="component" value="Unassembled WGS sequence"/>
</dbReference>
<keyword evidence="3" id="KW-1185">Reference proteome</keyword>